<name>A0A0K1Q0G9_9BACT</name>
<proteinExistence type="predicted"/>
<protein>
    <recommendedName>
        <fullName evidence="4">Lipoprotein</fullName>
    </recommendedName>
</protein>
<dbReference type="PROSITE" id="PS51257">
    <property type="entry name" value="PROKAR_LIPOPROTEIN"/>
    <property type="match status" value="1"/>
</dbReference>
<sequence>MSGSRLVRFLSFALVGSALGCAGPAKTPIHECAAKQALEHYRGADAVTLPVRFENNMGPLFHLADVRITVDRQCVPLQSPAELIAGFAAHRPLMLNLSLQPGVPHKIAIVAEFKGGNEYSGYRFAVSSMHRIAADELKSELVVGRFHEEGDRPIVERPTFTWTGPGSSSSD</sequence>
<dbReference type="KEGG" id="llu:AKJ09_05805"/>
<feature type="chain" id="PRO_5005466364" description="Lipoprotein" evidence="1">
    <location>
        <begin position="21"/>
        <end position="171"/>
    </location>
</feature>
<dbReference type="RefSeq" id="WP_146650448.1">
    <property type="nucleotide sequence ID" value="NZ_CP012333.1"/>
</dbReference>
<evidence type="ECO:0000256" key="1">
    <source>
        <dbReference type="SAM" id="SignalP"/>
    </source>
</evidence>
<evidence type="ECO:0000313" key="3">
    <source>
        <dbReference type="Proteomes" id="UP000064967"/>
    </source>
</evidence>
<accession>A0A0K1Q0G9</accession>
<feature type="signal peptide" evidence="1">
    <location>
        <begin position="1"/>
        <end position="20"/>
    </location>
</feature>
<evidence type="ECO:0008006" key="4">
    <source>
        <dbReference type="Google" id="ProtNLM"/>
    </source>
</evidence>
<organism evidence="2 3">
    <name type="scientific">Labilithrix luteola</name>
    <dbReference type="NCBI Taxonomy" id="1391654"/>
    <lineage>
        <taxon>Bacteria</taxon>
        <taxon>Pseudomonadati</taxon>
        <taxon>Myxococcota</taxon>
        <taxon>Polyangia</taxon>
        <taxon>Polyangiales</taxon>
        <taxon>Labilitrichaceae</taxon>
        <taxon>Labilithrix</taxon>
    </lineage>
</organism>
<keyword evidence="1" id="KW-0732">Signal</keyword>
<evidence type="ECO:0000313" key="2">
    <source>
        <dbReference type="EMBL" id="AKU99141.1"/>
    </source>
</evidence>
<gene>
    <name evidence="2" type="ORF">AKJ09_05805</name>
</gene>
<dbReference type="AlphaFoldDB" id="A0A0K1Q0G9"/>
<dbReference type="EMBL" id="CP012333">
    <property type="protein sequence ID" value="AKU99141.1"/>
    <property type="molecule type" value="Genomic_DNA"/>
</dbReference>
<dbReference type="Proteomes" id="UP000064967">
    <property type="component" value="Chromosome"/>
</dbReference>
<reference evidence="2 3" key="1">
    <citation type="submission" date="2015-08" db="EMBL/GenBank/DDBJ databases">
        <authorList>
            <person name="Babu N.S."/>
            <person name="Beckwith C.J."/>
            <person name="Beseler K.G."/>
            <person name="Brison A."/>
            <person name="Carone J.V."/>
            <person name="Caskin T.P."/>
            <person name="Diamond M."/>
            <person name="Durham M.E."/>
            <person name="Foxe J.M."/>
            <person name="Go M."/>
            <person name="Henderson B.A."/>
            <person name="Jones I.B."/>
            <person name="McGettigan J.A."/>
            <person name="Micheletti S.J."/>
            <person name="Nasrallah M.E."/>
            <person name="Ortiz D."/>
            <person name="Piller C.R."/>
            <person name="Privatt S.R."/>
            <person name="Schneider S.L."/>
            <person name="Sharp S."/>
            <person name="Smith T.C."/>
            <person name="Stanton J.D."/>
            <person name="Ullery H.E."/>
            <person name="Wilson R.J."/>
            <person name="Serrano M.G."/>
            <person name="Buck G."/>
            <person name="Lee V."/>
            <person name="Wang Y."/>
            <person name="Carvalho R."/>
            <person name="Voegtly L."/>
            <person name="Shi R."/>
            <person name="Duckworth R."/>
            <person name="Johnson A."/>
            <person name="Loviza R."/>
            <person name="Walstead R."/>
            <person name="Shah Z."/>
            <person name="Kiflezghi M."/>
            <person name="Wade K."/>
            <person name="Ball S.L."/>
            <person name="Bradley K.W."/>
            <person name="Asai D.J."/>
            <person name="Bowman C.A."/>
            <person name="Russell D.A."/>
            <person name="Pope W.H."/>
            <person name="Jacobs-Sera D."/>
            <person name="Hendrix R.W."/>
            <person name="Hatfull G.F."/>
        </authorList>
    </citation>
    <scope>NUCLEOTIDE SEQUENCE [LARGE SCALE GENOMIC DNA]</scope>
    <source>
        <strain evidence="2 3">DSM 27648</strain>
    </source>
</reference>
<keyword evidence="3" id="KW-1185">Reference proteome</keyword>